<dbReference type="EMBL" id="JALDAY010000026">
    <property type="protein sequence ID" value="MCI3279302.1"/>
    <property type="molecule type" value="Genomic_DNA"/>
</dbReference>
<evidence type="ECO:0000256" key="1">
    <source>
        <dbReference type="SAM" id="Phobius"/>
    </source>
</evidence>
<feature type="transmembrane region" description="Helical" evidence="1">
    <location>
        <begin position="140"/>
        <end position="166"/>
    </location>
</feature>
<dbReference type="Proteomes" id="UP001165269">
    <property type="component" value="Unassembled WGS sequence"/>
</dbReference>
<organism evidence="2 3">
    <name type="scientific">Streptomyces cylindrosporus</name>
    <dbReference type="NCBI Taxonomy" id="2927583"/>
    <lineage>
        <taxon>Bacteria</taxon>
        <taxon>Bacillati</taxon>
        <taxon>Actinomycetota</taxon>
        <taxon>Actinomycetes</taxon>
        <taxon>Kitasatosporales</taxon>
        <taxon>Streptomycetaceae</taxon>
        <taxon>Streptomyces</taxon>
    </lineage>
</organism>
<proteinExistence type="predicted"/>
<protein>
    <recommendedName>
        <fullName evidence="4">Integral membrane protein</fullName>
    </recommendedName>
</protein>
<feature type="transmembrane region" description="Helical" evidence="1">
    <location>
        <begin position="21"/>
        <end position="49"/>
    </location>
</feature>
<dbReference type="RefSeq" id="WP_242779296.1">
    <property type="nucleotide sequence ID" value="NZ_JALDAY010000026.1"/>
</dbReference>
<comment type="caution">
    <text evidence="2">The sequence shown here is derived from an EMBL/GenBank/DDBJ whole genome shotgun (WGS) entry which is preliminary data.</text>
</comment>
<dbReference type="InterPro" id="IPR039708">
    <property type="entry name" value="MT1774/Rv1733c-like"/>
</dbReference>
<sequence>MRTRVRGWRWRRNPLRRRSDVVEAWTALVAAVLLFVGAPLVGALVGWWAHDEARAVAASERAERHRVRAQVIGTTPDQLPSVQGGREHSFRVDVRWKDPVTGTHTTRARVPAGTGHGDTVDIWLDAQGRTVTPPPSQTQIWQHAVTIGTCAAGGTVAVVLLANAVVHRVTLGHRLTEWETEWTRTEPLWTRRQAGGPDSGPAGTV</sequence>
<evidence type="ECO:0008006" key="4">
    <source>
        <dbReference type="Google" id="ProtNLM"/>
    </source>
</evidence>
<keyword evidence="1" id="KW-0472">Membrane</keyword>
<keyword evidence="1" id="KW-1133">Transmembrane helix</keyword>
<accession>A0ABS9YPZ7</accession>
<keyword evidence="3" id="KW-1185">Reference proteome</keyword>
<evidence type="ECO:0000313" key="2">
    <source>
        <dbReference type="EMBL" id="MCI3279302.1"/>
    </source>
</evidence>
<dbReference type="PANTHER" id="PTHR42305">
    <property type="entry name" value="MEMBRANE PROTEIN RV1733C-RELATED"/>
    <property type="match status" value="1"/>
</dbReference>
<name>A0ABS9YPZ7_9ACTN</name>
<dbReference type="PANTHER" id="PTHR42305:SF1">
    <property type="entry name" value="MEMBRANE PROTEIN RV1733C-RELATED"/>
    <property type="match status" value="1"/>
</dbReference>
<evidence type="ECO:0000313" key="3">
    <source>
        <dbReference type="Proteomes" id="UP001165269"/>
    </source>
</evidence>
<reference evidence="2" key="1">
    <citation type="submission" date="2022-03" db="EMBL/GenBank/DDBJ databases">
        <title>Streptomyces 7R015 and 7R016 isolated from Barleria lupulina in Thailand.</title>
        <authorList>
            <person name="Kanchanasin P."/>
            <person name="Phongsopitanun W."/>
            <person name="Tanasupawat S."/>
        </authorList>
    </citation>
    <scope>NUCLEOTIDE SEQUENCE</scope>
    <source>
        <strain evidence="2">7R015</strain>
    </source>
</reference>
<gene>
    <name evidence="2" type="ORF">MQP27_50375</name>
</gene>
<keyword evidence="1" id="KW-0812">Transmembrane</keyword>